<organism evidence="2 3">
    <name type="scientific">Actinocrinis puniceicyclus</name>
    <dbReference type="NCBI Taxonomy" id="977794"/>
    <lineage>
        <taxon>Bacteria</taxon>
        <taxon>Bacillati</taxon>
        <taxon>Actinomycetota</taxon>
        <taxon>Actinomycetes</taxon>
        <taxon>Catenulisporales</taxon>
        <taxon>Actinospicaceae</taxon>
        <taxon>Actinocrinis</taxon>
    </lineage>
</organism>
<dbReference type="Proteomes" id="UP000677913">
    <property type="component" value="Unassembled WGS sequence"/>
</dbReference>
<dbReference type="GO" id="GO:0016747">
    <property type="term" value="F:acyltransferase activity, transferring groups other than amino-acyl groups"/>
    <property type="evidence" value="ECO:0007669"/>
    <property type="project" value="InterPro"/>
</dbReference>
<accession>A0A8J7WLQ4</accession>
<name>A0A8J7WLQ4_9ACTN</name>
<dbReference type="SUPFAM" id="SSF55729">
    <property type="entry name" value="Acyl-CoA N-acyltransferases (Nat)"/>
    <property type="match status" value="2"/>
</dbReference>
<dbReference type="Gene3D" id="3.40.630.30">
    <property type="match status" value="2"/>
</dbReference>
<dbReference type="InterPro" id="IPR000182">
    <property type="entry name" value="GNAT_dom"/>
</dbReference>
<comment type="caution">
    <text evidence="2">The sequence shown here is derived from an EMBL/GenBank/DDBJ whole genome shotgun (WGS) entry which is preliminary data.</text>
</comment>
<dbReference type="EMBL" id="JAGSXH010000057">
    <property type="protein sequence ID" value="MBS2964676.1"/>
    <property type="molecule type" value="Genomic_DNA"/>
</dbReference>
<dbReference type="InterPro" id="IPR016181">
    <property type="entry name" value="Acyl_CoA_acyltransferase"/>
</dbReference>
<protein>
    <submittedName>
        <fullName evidence="2">GNAT family N-acetyltransferase</fullName>
    </submittedName>
</protein>
<evidence type="ECO:0000313" key="2">
    <source>
        <dbReference type="EMBL" id="MBS2964676.1"/>
    </source>
</evidence>
<dbReference type="RefSeq" id="WP_211469038.1">
    <property type="nucleotide sequence ID" value="NZ_JAGSXH010000057.1"/>
</dbReference>
<evidence type="ECO:0000313" key="3">
    <source>
        <dbReference type="Proteomes" id="UP000677913"/>
    </source>
</evidence>
<dbReference type="Pfam" id="PF00583">
    <property type="entry name" value="Acetyltransf_1"/>
    <property type="match status" value="1"/>
</dbReference>
<dbReference type="PANTHER" id="PTHR43792:SF1">
    <property type="entry name" value="N-ACETYLTRANSFERASE DOMAIN-CONTAINING PROTEIN"/>
    <property type="match status" value="1"/>
</dbReference>
<dbReference type="InterPro" id="IPR051531">
    <property type="entry name" value="N-acetyltransferase"/>
</dbReference>
<gene>
    <name evidence="2" type="ORF">KGA66_16585</name>
</gene>
<reference evidence="2" key="1">
    <citation type="submission" date="2021-04" db="EMBL/GenBank/DDBJ databases">
        <title>Genome based classification of Actinospica acidithermotolerans sp. nov., an actinobacterium isolated from an Indonesian hot spring.</title>
        <authorList>
            <person name="Kusuma A.B."/>
            <person name="Putra K.E."/>
            <person name="Nafisah S."/>
            <person name="Loh J."/>
            <person name="Nouioui I."/>
            <person name="Goodfellow M."/>
        </authorList>
    </citation>
    <scope>NUCLEOTIDE SEQUENCE</scope>
    <source>
        <strain evidence="2">DSM 45618</strain>
    </source>
</reference>
<dbReference type="PANTHER" id="PTHR43792">
    <property type="entry name" value="GNAT FAMILY, PUTATIVE (AFU_ORTHOLOGUE AFUA_3G00765)-RELATED-RELATED"/>
    <property type="match status" value="1"/>
</dbReference>
<feature type="domain" description="N-acetyltransferase" evidence="1">
    <location>
        <begin position="37"/>
        <end position="190"/>
    </location>
</feature>
<dbReference type="Pfam" id="PF13302">
    <property type="entry name" value="Acetyltransf_3"/>
    <property type="match status" value="1"/>
</dbReference>
<proteinExistence type="predicted"/>
<dbReference type="AlphaFoldDB" id="A0A8J7WLQ4"/>
<keyword evidence="3" id="KW-1185">Reference proteome</keyword>
<dbReference type="CDD" id="cd04301">
    <property type="entry name" value="NAT_SF"/>
    <property type="match status" value="1"/>
</dbReference>
<sequence length="389" mass="41255">MRMKGGRRSGEVAARAGAAARVSVLRGFDSAALAAVAELVVAAAVRGEALGLREDVTRPEYEEHLKRLMSDAERGDAGLAVARAADGTVVGSAQWTRSPYPTRRVLAELDRVVVSPQSRGAGLGTALVDAIAGDAQAAGVEVLMLEARGNNHAAIALYEREGFRRVGALRNVVAVGAARHDVILMSRALARPKDADLLGDLPAGQGASLPRGVTRGAGWQRTERLLLCVPAPESDVADAYFAIHADPATNVHNPAGPMVDPAAAAPVLELWQRHWRAAGFGYWVVRDAAGGRIIGFAGVRPVVEGEDFLNLYYRFHPSVWGRGYATEVGRAALALAASMAPGVPVVALIRPRNEPSIRVAQRLGMRLEGEVQRQFGIYLRYALVPPAVA</sequence>
<dbReference type="PROSITE" id="PS51186">
    <property type="entry name" value="GNAT"/>
    <property type="match status" value="2"/>
</dbReference>
<feature type="domain" description="N-acetyltransferase" evidence="1">
    <location>
        <begin position="226"/>
        <end position="384"/>
    </location>
</feature>
<evidence type="ECO:0000259" key="1">
    <source>
        <dbReference type="PROSITE" id="PS51186"/>
    </source>
</evidence>